<name>A0ABW9GBX0_9GAMM</name>
<evidence type="ECO:0000313" key="2">
    <source>
        <dbReference type="Proteomes" id="UP001629953"/>
    </source>
</evidence>
<gene>
    <name evidence="1" type="ORF">ABUE30_18130</name>
</gene>
<evidence type="ECO:0000313" key="1">
    <source>
        <dbReference type="EMBL" id="MFM2486952.1"/>
    </source>
</evidence>
<accession>A0ABW9GBX0</accession>
<dbReference type="EMBL" id="JBEQCT010000013">
    <property type="protein sequence ID" value="MFM2486952.1"/>
    <property type="molecule type" value="Genomic_DNA"/>
</dbReference>
<keyword evidence="2" id="KW-1185">Reference proteome</keyword>
<organism evidence="1 2">
    <name type="scientific">Celerinatantimonas yamalensis</name>
    <dbReference type="NCBI Taxonomy" id="559956"/>
    <lineage>
        <taxon>Bacteria</taxon>
        <taxon>Pseudomonadati</taxon>
        <taxon>Pseudomonadota</taxon>
        <taxon>Gammaproteobacteria</taxon>
        <taxon>Celerinatantimonadaceae</taxon>
        <taxon>Celerinatantimonas</taxon>
    </lineage>
</organism>
<protein>
    <submittedName>
        <fullName evidence="1">Bacteriophage abortive infection AbiH family protein</fullName>
    </submittedName>
</protein>
<proteinExistence type="predicted"/>
<comment type="caution">
    <text evidence="1">The sequence shown here is derived from an EMBL/GenBank/DDBJ whole genome shotgun (WGS) entry which is preliminary data.</text>
</comment>
<dbReference type="Proteomes" id="UP001629953">
    <property type="component" value="Unassembled WGS sequence"/>
</dbReference>
<sequence length="322" mass="37510">MNKLYVIGNGFDLYHGLATSYLSFGVFLQKNNPNLYESMVCYYGLPSIENGHEQTPSSYLWSEFEAALAYIDHESILEEYSDYIASPSSPDFRDRDWGSFQIEIERVVDELTVELFSAFKEFILGVDLSKVNESETLPLDINSLFLNFNYTDTLETVYEIENDNILYIHNQASYSNELILGHAIEPESFEEEEIRPPEGLSDEEYERWSDMMSDNFDHSFEMGKDEMLTYFYKSHKDTQTIISGNESFFSHLNNINEIYVLGHSLSEVDEPYFVKLFNSVNTDTKWYVTYYSEEEKEGHKVVLEKLGIKESLTQLLKMHQLT</sequence>
<dbReference type="InterPro" id="IPR025935">
    <property type="entry name" value="AbiH"/>
</dbReference>
<dbReference type="RefSeq" id="WP_408625251.1">
    <property type="nucleotide sequence ID" value="NZ_JBEQCT010000013.1"/>
</dbReference>
<dbReference type="Pfam" id="PF14253">
    <property type="entry name" value="AbiH"/>
    <property type="match status" value="1"/>
</dbReference>
<reference evidence="1 2" key="1">
    <citation type="journal article" date="2013" name="Int. J. Syst. Evol. Microbiol.">
        <title>Celerinatantimonas yamalensis sp. nov., a cold-adapted diazotrophic bacterium from a cold permafrost brine.</title>
        <authorList>
            <person name="Shcherbakova V."/>
            <person name="Chuvilskaya N."/>
            <person name="Rivkina E."/>
            <person name="Demidov N."/>
            <person name="Uchaeva V."/>
            <person name="Suetin S."/>
            <person name="Suzina N."/>
            <person name="Gilichinsky D."/>
        </authorList>
    </citation>
    <scope>NUCLEOTIDE SEQUENCE [LARGE SCALE GENOMIC DNA]</scope>
    <source>
        <strain evidence="1 2">C7</strain>
    </source>
</reference>